<dbReference type="KEGG" id="cpho:CPHO_07580"/>
<dbReference type="EMBL" id="CP009249">
    <property type="protein sequence ID" value="APT93731.1"/>
    <property type="molecule type" value="Genomic_DNA"/>
</dbReference>
<protein>
    <recommendedName>
        <fullName evidence="1">MobA-like NTP transferase domain-containing protein</fullName>
    </recommendedName>
</protein>
<dbReference type="InterPro" id="IPR029044">
    <property type="entry name" value="Nucleotide-diphossugar_trans"/>
</dbReference>
<evidence type="ECO:0000313" key="2">
    <source>
        <dbReference type="EMBL" id="APT93731.1"/>
    </source>
</evidence>
<name>A0A1L7D6R1_9CORY</name>
<reference evidence="2 3" key="1">
    <citation type="submission" date="2014-08" db="EMBL/GenBank/DDBJ databases">
        <title>Complete genome sequence of Corynebacterium phocae M408/89/1(T)(=DSM 44612(T)), isolated from the common seal (Phoca vitulina).</title>
        <authorList>
            <person name="Ruckert C."/>
            <person name="Albersmeier A."/>
            <person name="Winkler A."/>
            <person name="Kalinowski J."/>
        </authorList>
    </citation>
    <scope>NUCLEOTIDE SEQUENCE [LARGE SCALE GENOMIC DNA]</scope>
    <source>
        <strain evidence="2 3">M408/89/1</strain>
    </source>
</reference>
<dbReference type="Gene3D" id="3.90.550.10">
    <property type="entry name" value="Spore Coat Polysaccharide Biosynthesis Protein SpsA, Chain A"/>
    <property type="match status" value="1"/>
</dbReference>
<evidence type="ECO:0000259" key="1">
    <source>
        <dbReference type="Pfam" id="PF12804"/>
    </source>
</evidence>
<gene>
    <name evidence="2" type="ORF">CPHO_07580</name>
</gene>
<dbReference type="SUPFAM" id="SSF53448">
    <property type="entry name" value="Nucleotide-diphospho-sugar transferases"/>
    <property type="match status" value="1"/>
</dbReference>
<feature type="domain" description="MobA-like NTP transferase" evidence="1">
    <location>
        <begin position="1"/>
        <end position="140"/>
    </location>
</feature>
<dbReference type="AlphaFoldDB" id="A0A1L7D6R1"/>
<sequence length="180" mass="19262">MGGVDKAQVEVGGRRLIDYFELHLHRAVPGCAAVAVSPHGVKWSHPVTCENPAFGGPVAGIAAGYQLLAKNPVLDTVAVLAVDAPHSPLLLPALAQRLHASPQASVSVIRDDTGRLQPLCALWRRQSLSHALRALGEPRNKPVKALFDHATAVAEVHSPGTGWLRDYDTREDLEDFKPGV</sequence>
<dbReference type="GO" id="GO:0016779">
    <property type="term" value="F:nucleotidyltransferase activity"/>
    <property type="evidence" value="ECO:0007669"/>
    <property type="project" value="UniProtKB-ARBA"/>
</dbReference>
<organism evidence="2 3">
    <name type="scientific">Corynebacterium phocae</name>
    <dbReference type="NCBI Taxonomy" id="161895"/>
    <lineage>
        <taxon>Bacteria</taxon>
        <taxon>Bacillati</taxon>
        <taxon>Actinomycetota</taxon>
        <taxon>Actinomycetes</taxon>
        <taxon>Mycobacteriales</taxon>
        <taxon>Corynebacteriaceae</taxon>
        <taxon>Corynebacterium</taxon>
    </lineage>
</organism>
<keyword evidence="3" id="KW-1185">Reference proteome</keyword>
<dbReference type="STRING" id="161895.CPHO_07580"/>
<evidence type="ECO:0000313" key="3">
    <source>
        <dbReference type="Proteomes" id="UP000185491"/>
    </source>
</evidence>
<accession>A0A1L7D6R1</accession>
<dbReference type="Pfam" id="PF12804">
    <property type="entry name" value="NTP_transf_3"/>
    <property type="match status" value="1"/>
</dbReference>
<dbReference type="Proteomes" id="UP000185491">
    <property type="component" value="Chromosome"/>
</dbReference>
<dbReference type="InterPro" id="IPR025877">
    <property type="entry name" value="MobA-like_NTP_Trfase"/>
</dbReference>
<proteinExistence type="predicted"/>